<keyword evidence="6" id="KW-1185">Reference proteome</keyword>
<keyword evidence="4" id="KW-0732">Signal</keyword>
<protein>
    <recommendedName>
        <fullName evidence="7">Galactose oxidase</fullName>
    </recommendedName>
</protein>
<dbReference type="Gene3D" id="2.120.10.80">
    <property type="entry name" value="Kelch-type beta propeller"/>
    <property type="match status" value="2"/>
</dbReference>
<evidence type="ECO:0000256" key="2">
    <source>
        <dbReference type="ARBA" id="ARBA00022737"/>
    </source>
</evidence>
<evidence type="ECO:0000256" key="1">
    <source>
        <dbReference type="ARBA" id="ARBA00022441"/>
    </source>
</evidence>
<organism evidence="5 6">
    <name type="scientific">Rhizopus stolonifer</name>
    <name type="common">Rhizopus nigricans</name>
    <dbReference type="NCBI Taxonomy" id="4846"/>
    <lineage>
        <taxon>Eukaryota</taxon>
        <taxon>Fungi</taxon>
        <taxon>Fungi incertae sedis</taxon>
        <taxon>Mucoromycota</taxon>
        <taxon>Mucoromycotina</taxon>
        <taxon>Mucoromycetes</taxon>
        <taxon>Mucorales</taxon>
        <taxon>Mucorineae</taxon>
        <taxon>Rhizopodaceae</taxon>
        <taxon>Rhizopus</taxon>
    </lineage>
</organism>
<feature type="signal peptide" evidence="4">
    <location>
        <begin position="1"/>
        <end position="20"/>
    </location>
</feature>
<dbReference type="InterPro" id="IPR015915">
    <property type="entry name" value="Kelch-typ_b-propeller"/>
</dbReference>
<evidence type="ECO:0000256" key="4">
    <source>
        <dbReference type="SAM" id="SignalP"/>
    </source>
</evidence>
<name>A0A367KT73_RHIST</name>
<evidence type="ECO:0000313" key="5">
    <source>
        <dbReference type="EMBL" id="RCI05391.1"/>
    </source>
</evidence>
<evidence type="ECO:0008006" key="7">
    <source>
        <dbReference type="Google" id="ProtNLM"/>
    </source>
</evidence>
<accession>A0A367KT73</accession>
<gene>
    <name evidence="5" type="ORF">CU098_012267</name>
</gene>
<evidence type="ECO:0000313" key="6">
    <source>
        <dbReference type="Proteomes" id="UP000253551"/>
    </source>
</evidence>
<dbReference type="Proteomes" id="UP000253551">
    <property type="component" value="Unassembled WGS sequence"/>
</dbReference>
<reference evidence="5 6" key="1">
    <citation type="journal article" date="2018" name="G3 (Bethesda)">
        <title>Phylogenetic and Phylogenomic Definition of Rhizopus Species.</title>
        <authorList>
            <person name="Gryganskyi A.P."/>
            <person name="Golan J."/>
            <person name="Dolatabadi S."/>
            <person name="Mondo S."/>
            <person name="Robb S."/>
            <person name="Idnurm A."/>
            <person name="Muszewska A."/>
            <person name="Steczkiewicz K."/>
            <person name="Masonjones S."/>
            <person name="Liao H.L."/>
            <person name="Gajdeczka M.T."/>
            <person name="Anike F."/>
            <person name="Vuek A."/>
            <person name="Anishchenko I.M."/>
            <person name="Voigt K."/>
            <person name="de Hoog G.S."/>
            <person name="Smith M.E."/>
            <person name="Heitman J."/>
            <person name="Vilgalys R."/>
            <person name="Stajich J.E."/>
        </authorList>
    </citation>
    <scope>NUCLEOTIDE SEQUENCE [LARGE SCALE GENOMIC DNA]</scope>
    <source>
        <strain evidence="5 6">LSU 92-RS-03</strain>
    </source>
</reference>
<dbReference type="SUPFAM" id="SSF117281">
    <property type="entry name" value="Kelch motif"/>
    <property type="match status" value="1"/>
</dbReference>
<dbReference type="STRING" id="4846.A0A367KT73"/>
<comment type="caution">
    <text evidence="5">The sequence shown here is derived from an EMBL/GenBank/DDBJ whole genome shotgun (WGS) entry which is preliminary data.</text>
</comment>
<dbReference type="AlphaFoldDB" id="A0A367KT73"/>
<keyword evidence="2" id="KW-0677">Repeat</keyword>
<keyword evidence="3" id="KW-0472">Membrane</keyword>
<dbReference type="EMBL" id="PJQM01000401">
    <property type="protein sequence ID" value="RCI05391.1"/>
    <property type="molecule type" value="Genomic_DNA"/>
</dbReference>
<proteinExistence type="predicted"/>
<feature type="chain" id="PRO_5016778043" description="Galactose oxidase" evidence="4">
    <location>
        <begin position="21"/>
        <end position="512"/>
    </location>
</feature>
<feature type="transmembrane region" description="Helical" evidence="3">
    <location>
        <begin position="414"/>
        <end position="438"/>
    </location>
</feature>
<keyword evidence="3" id="KW-0812">Transmembrane</keyword>
<dbReference type="Pfam" id="PF24681">
    <property type="entry name" value="Kelch_KLHDC2_KLHL20_DRC7"/>
    <property type="match status" value="1"/>
</dbReference>
<sequence>MRYSTVLALSIIGIHCGIEAAIVNSRSFTSCGYLNKKIFCFGGDLSSSIAAFDLDNKLYSLDIEQFYGGESNSFNNKWIGITSNNDFDPEKRRTPEFMATPNGDNFLLVGGYSGYSSLINQTIMYNADNNTWEALPRYSEPNRGYRQIYFGTAVNLLSTTNDTVGFYGGYEANPDVNIPMVSVTNQTIPLSSDDNTSIRGFDSITIFNTTSKEWSYFTPQQSIPKNYYASAFTATLNSETGIIYYLGGNYYTSKSINPIKLAFNQAHVFDTTQGQWGIAQLKAGPSSRIPSNRIYHSATMLPNSQDILLYGGTADENIAVTDFIYTLNLVTNNWTEQTNINVPASVTQNGARFGHSAVLVNTTLFILFGKDLNGNPTPNLLTFDVANVSNIEYTPTYPLNPTEKSSSAKVLSDAALAGIITGAVILVIAVALGCFFFYKKTHTSEHEEDEDEMVMHVDWKVIEDQYREELPTGHYAQAYGQTLDAYSPHMQNPYNAHTNNAYIQKPHSPSVY</sequence>
<dbReference type="OrthoDB" id="2263777at2759"/>
<dbReference type="PANTHER" id="PTHR46093:SF18">
    <property type="entry name" value="FIBRONECTIN TYPE-III DOMAIN-CONTAINING PROTEIN"/>
    <property type="match status" value="1"/>
</dbReference>
<dbReference type="PANTHER" id="PTHR46093">
    <property type="entry name" value="ACYL-COA-BINDING DOMAIN-CONTAINING PROTEIN 5"/>
    <property type="match status" value="1"/>
</dbReference>
<evidence type="ECO:0000256" key="3">
    <source>
        <dbReference type="SAM" id="Phobius"/>
    </source>
</evidence>
<keyword evidence="3" id="KW-1133">Transmembrane helix</keyword>
<keyword evidence="1" id="KW-0880">Kelch repeat</keyword>